<name>A0A0P1KST9_9SACH</name>
<dbReference type="Gene3D" id="1.25.10.10">
    <property type="entry name" value="Leucine-rich Repeat Variant"/>
    <property type="match status" value="2"/>
</dbReference>
<reference evidence="6" key="1">
    <citation type="submission" date="2015-10" db="EMBL/GenBank/DDBJ databases">
        <authorList>
            <person name="Devillers H."/>
        </authorList>
    </citation>
    <scope>NUCLEOTIDE SEQUENCE [LARGE SCALE GENOMIC DNA]</scope>
</reference>
<feature type="domain" description="U3 small nucleolar RNA-associated protein 20" evidence="3">
    <location>
        <begin position="1609"/>
        <end position="1826"/>
    </location>
</feature>
<dbReference type="PANTHER" id="PTHR17695:SF11">
    <property type="entry name" value="SMALL SUBUNIT PROCESSOME COMPONENT 20 HOMOLOG"/>
    <property type="match status" value="1"/>
</dbReference>
<dbReference type="OrthoDB" id="360653at2759"/>
<feature type="compositionally biased region" description="Basic residues" evidence="1">
    <location>
        <begin position="2465"/>
        <end position="2480"/>
    </location>
</feature>
<dbReference type="InterPro" id="IPR011430">
    <property type="entry name" value="UTP20_N"/>
</dbReference>
<dbReference type="PANTHER" id="PTHR17695">
    <property type="entry name" value="SMALL SUBUNIT PROCESSOME COMPONENT 20 HOMOLOG"/>
    <property type="match status" value="1"/>
</dbReference>
<gene>
    <name evidence="5" type="ORF">LAQU0_S06e03070g</name>
</gene>
<keyword evidence="6" id="KW-1185">Reference proteome</keyword>
<dbReference type="GO" id="GO:0030686">
    <property type="term" value="C:90S preribosome"/>
    <property type="evidence" value="ECO:0007669"/>
    <property type="project" value="TreeGrafter"/>
</dbReference>
<dbReference type="InterPro" id="IPR052575">
    <property type="entry name" value="SSU_processome_comp_20"/>
</dbReference>
<evidence type="ECO:0000313" key="5">
    <source>
        <dbReference type="EMBL" id="CUS22660.1"/>
    </source>
</evidence>
<proteinExistence type="predicted"/>
<dbReference type="SUPFAM" id="SSF48371">
    <property type="entry name" value="ARM repeat"/>
    <property type="match status" value="3"/>
</dbReference>
<sequence length="2497" mass="283507">MAKQKVTSKSSKRYRYSSFKDKIDDLRIEPARNLEKRVHDHVETSHFLASFEHWEDTNMSANFALFADDVRPLAQTLPQILFHEEQIFEHLYKHISKHDEYSLQPLLDLLAQFCHDLGPDFMKFYEKAMHMLTKLLDDATNFESSNVFEWGFNCLAYVYKYLSRVLAQDLLPTYNLLFPLISHRKEYLSRFSAEALSFLVRKAKLKSLSTFITHTFDQLKGVAESTEENTCEESIYDGLKMLFTEALISTKESLHSKFGVIMGALVRECLNSGGDQCCVSLVADVTMNVLRHASSDNASMVYDVLISEVESFLGDPCAKLDAPMKVLLTLAFAESGKKVKSWSELINSVQKVLCHANVKSLSPEVTALAFCSILRNAPIPELTKFHRTLFDFYLNNFPQNFVEFFRMGLSMDRDRMFSFNGAKTLQRYVDQNWRSNEKKIALFLMESRYNSPLRQKLALTIPKQFAESVTQDISTEGEKLDLDSLFQILWKMQVLSHASCDASAVIGPLTKKLLQQERLNDFEKDVLGNMLLLLNSSNEHVFETLDFAMANLGKFQDSILCIKGLHQLLCGYKNSSNKFVQAAQNQAFIQISGNLCLPDEHIRYESLKLLISLLEYQGLEVPQVLSDCRIIEEIPRNLQTARDITMRIRKLGSDFAKMAPEPLVSHVIFNYLFGILTVRFSPVWEGAYEVLCDVYEKHHELVWSLFLKFIGVLDNNFKLEYYEKSQLGDEPTTFWSVSVSRLNDVLKTCAEVFGSYSSAESSILELSKNRRGDLTYPGLIRNQALKGLLRIPQLAERHSRNIVPYMLKTVPSEEDTLTLEHVEERSFGSSTWSEADRKLLLQLIGKFKNIKSIYKSEEVYQRFMDLLGSRTTDIQKLALDGIFAYKETVVTKYRDNLRNLLDDNAFKDESLKLLSNNNDRIVEDDDEAMLMPLVLRILFGRAQTPVTSGLKKSRKTAVITLLPSLDEKYVIGFLKLASEGLPYKKLLEQGDGFASTNLTKPLLRRMAGFAALGSSAIKSLGSKYPNATVTLLDPALYTAWVSNKVASNKCEEDVILKQAGNVRQAIMKLILNLFSTIGTVIEWNSAVQKIYNLVLEPRISNFEYDNLQHPSSLMNLFCLWATDICYYKFLYHDECSVAKALMRLLGNSNAKEIVIENILNFSNLIIKNPTKDEAYVDLVSLVASTCLRELPGLLKNAKSQEVVSVTVDLLLNLVEAGYVDEDETKKYLLDSLAHILEGEVKGVQNSDKVKVLQSIASLIIGYKCEWAEMEHLYRSCSRLYRTFAEKNLRLSLNKVFQSIGIQFEHFSKVAGLLSELNAYSADRMESYDFESVLPAFKKISDGSCQLCDELEWLPVIHTCLYFITDEEELAIRTNATHAIKILIDYSNTKNSVSDADKAVKLIGSDLIPHLKNGLRHKNMEVQVEYISVVSYIIANSIYYTELSDMKILMFKGDEEANFFTNLTHIQLHRRQRAIRRLGENASNLAGSSISHYLIPMIERYIYCTDEKYRNICNETISTVGLLTHYVTWNQYKALLRRFTSALKQKPAFLKEIVSLIVHCSKSLMESMQAARSEDPDNINLKKFPKTLTEPENFIQSEIYPTFKGILNTRNEDTIVARIPLCEATVNFILGLDPNDRGRLLPGALSSICQVLRSRSEELREAVRKSLASISVVLGPEYLTFILKELKAALRRGSQIHILSYTVHSLLVAMSHSLSHKDLDTNSALIVSIIMEDIFGAAGQEKEAEGYSSKLKELKFNKSYDTGEILASNISLPAFGSLLHPIRALLSENLGLKNRRKLDELMRRYALGLNHNEESSSKDALILCYEIFTQSADFTSKASGFKPKATDKMKRKDDSFFIVNLNAKDGRVQTETSPNGSVLQKFSLDLLKAVLARNPNLLEASYLEGFIPLLQGSLDCADESVLVSSLRVLTVFVKLRFEEESEAIFKNCARKVLNVIKDSPSTSTELCQVSLKFLSSLIRHKDVKLKDTALSFILERIRPDLNEPNKQGLAFNFLKSLLAKHVVLPEMYDVVDSVAGIMVTNHSKEIRDVSRSVYYQFIMEYDQSRGRLEKQFKFLVSNLEYPSQEGRQSVMELINLIVNKSSQDLLRRLSASFFLSLSNVAVNDNSPRCREMASALLRNLLAKLGQGNIGTEEKYILAWLKQDTSSFLELGLRIYKIYLSSMSLGTNSELDGIALSKARKIIAESDAGSATEWNLVYTALNVLSVYVDATAEAFAVSNAPLWTSVINCLLYPHPWVRLISSRMVNKYVGSQDKLENPLSDLEIQNIAYRVFRQLGAPSIPESQATTSIKTIIMIMARWQKENTPFATAGEGDRKYNTAIDFALSRIGSIIRDEENGRELFPSKKACVQLLALIIQLLNEEQLKHGSNTIILSLFTYLEDDRRNLDERSEELKQLAQECLELLQGKLSVADFTTIYSNVKQEVTRRRYERRAKRATLAVVAPEAAARRKLKKHARSKEKRKHEKDENGYYHAKNKKRKF</sequence>
<evidence type="ECO:0000313" key="6">
    <source>
        <dbReference type="Proteomes" id="UP000236544"/>
    </source>
</evidence>
<evidence type="ECO:0000259" key="2">
    <source>
        <dbReference type="Pfam" id="PF07539"/>
    </source>
</evidence>
<dbReference type="GO" id="GO:0032040">
    <property type="term" value="C:small-subunit processome"/>
    <property type="evidence" value="ECO:0007669"/>
    <property type="project" value="TreeGrafter"/>
</dbReference>
<dbReference type="Pfam" id="PF20416">
    <property type="entry name" value="UTP20"/>
    <property type="match status" value="1"/>
</dbReference>
<dbReference type="InterPro" id="IPR057525">
    <property type="entry name" value="UTP20_C"/>
</dbReference>
<evidence type="ECO:0000259" key="3">
    <source>
        <dbReference type="Pfam" id="PF20416"/>
    </source>
</evidence>
<protein>
    <submittedName>
        <fullName evidence="5">LAQU0S06e03070g1_1</fullName>
    </submittedName>
</protein>
<dbReference type="InterPro" id="IPR011989">
    <property type="entry name" value="ARM-like"/>
</dbReference>
<organism evidence="5 6">
    <name type="scientific">Lachancea quebecensis</name>
    <dbReference type="NCBI Taxonomy" id="1654605"/>
    <lineage>
        <taxon>Eukaryota</taxon>
        <taxon>Fungi</taxon>
        <taxon>Dikarya</taxon>
        <taxon>Ascomycota</taxon>
        <taxon>Saccharomycotina</taxon>
        <taxon>Saccharomycetes</taxon>
        <taxon>Saccharomycetales</taxon>
        <taxon>Saccharomycetaceae</taxon>
        <taxon>Lachancea</taxon>
    </lineage>
</organism>
<dbReference type="Pfam" id="PF23099">
    <property type="entry name" value="UTP20_C"/>
    <property type="match status" value="1"/>
</dbReference>
<dbReference type="Pfam" id="PF07539">
    <property type="entry name" value="UTP20_N"/>
    <property type="match status" value="1"/>
</dbReference>
<dbReference type="InterPro" id="IPR016024">
    <property type="entry name" value="ARM-type_fold"/>
</dbReference>
<feature type="region of interest" description="Disordered" evidence="1">
    <location>
        <begin position="2461"/>
        <end position="2497"/>
    </location>
</feature>
<dbReference type="EMBL" id="LN890530">
    <property type="protein sequence ID" value="CUS22660.1"/>
    <property type="molecule type" value="Genomic_DNA"/>
</dbReference>
<evidence type="ECO:0000256" key="1">
    <source>
        <dbReference type="SAM" id="MobiDB-lite"/>
    </source>
</evidence>
<feature type="domain" description="U3 small nucleolar RNA-associated protein 20 N-terminal" evidence="2">
    <location>
        <begin position="832"/>
        <end position="1418"/>
    </location>
</feature>
<feature type="domain" description="U3 small nucleolar RNA-associated protein 20 C-terminal" evidence="4">
    <location>
        <begin position="2254"/>
        <end position="2483"/>
    </location>
</feature>
<evidence type="ECO:0000259" key="4">
    <source>
        <dbReference type="Pfam" id="PF23099"/>
    </source>
</evidence>
<dbReference type="Proteomes" id="UP000236544">
    <property type="component" value="Unassembled WGS sequence"/>
</dbReference>
<dbReference type="InterPro" id="IPR046523">
    <property type="entry name" value="UTP20_dom"/>
</dbReference>
<accession>A0A0P1KST9</accession>